<sequence length="450" mass="49690">MATIHGEVDTSVVPGTTHLVDLDGNLNTNHDERLKDIVLVPTPSADPEDPLNWSSRRKSLHMFCIFIYCTFVGIASAAIYSVLVPMTVDTGLSLADLNAGTGYMFLFFGWGCVIWQPLALKYGKRPVYLFSMVATLAIQMWSPYCKTSGQWFANKILQGFFGSPIESLCEISVADMYFAHERGKYMGLYALCLLGSNILAPIFSGFIYDGMGWRWVLYWPAIGCGFGFLVLFFLMEETNFNRHTVGIVEFVASSSSSAKESADQEKMAGIPEPSATAINTHNVYHEKSYWQKLSLLGKPQPNNLFTMIKRPFTFVSLPVIVYCGFSYGCTVMWALLSSATSSLILSSPPYNFKASIVGLFSVASLLGCLAGSMFSGFVGNWLVLKLARQNNGIVETENRLWLFLFAAIAYPFGFILWGVGAAHDIHYLGGEAMITVIVIRNTMGFAVTYA</sequence>
<dbReference type="PANTHER" id="PTHR23502:SF30">
    <property type="entry name" value="TRANSPORTER, PUTATIVE (AFU_ORTHOLOGUE AFUA_8G04702)-RELATED"/>
    <property type="match status" value="1"/>
</dbReference>
<evidence type="ECO:0000256" key="1">
    <source>
        <dbReference type="ARBA" id="ARBA00004141"/>
    </source>
</evidence>
<reference evidence="6 7" key="1">
    <citation type="journal article" date="2018" name="IMA Fungus">
        <title>IMA Genome-F 9: Draft genome sequence of Annulohypoxylon stygium, Aspergillus mulundensis, Berkeleyomyces basicola (syn. Thielaviopsis basicola), Ceratocystis smalleyi, two Cercospora beticola strains, Coleophoma cylindrospora, Fusarium fracticaudum, Phialophora cf. hyalina, and Morchella septimelata.</title>
        <authorList>
            <person name="Wingfield B.D."/>
            <person name="Bills G.F."/>
            <person name="Dong Y."/>
            <person name="Huang W."/>
            <person name="Nel W.J."/>
            <person name="Swalarsk-Parry B.S."/>
            <person name="Vaghefi N."/>
            <person name="Wilken P.M."/>
            <person name="An Z."/>
            <person name="de Beer Z.W."/>
            <person name="De Vos L."/>
            <person name="Chen L."/>
            <person name="Duong T.A."/>
            <person name="Gao Y."/>
            <person name="Hammerbacher A."/>
            <person name="Kikkert J.R."/>
            <person name="Li Y."/>
            <person name="Li H."/>
            <person name="Li K."/>
            <person name="Li Q."/>
            <person name="Liu X."/>
            <person name="Ma X."/>
            <person name="Naidoo K."/>
            <person name="Pethybridge S.J."/>
            <person name="Sun J."/>
            <person name="Steenkamp E.T."/>
            <person name="van der Nest M.A."/>
            <person name="van Wyk S."/>
            <person name="Wingfield M.J."/>
            <person name="Xiong C."/>
            <person name="Yue Q."/>
            <person name="Zhang X."/>
        </authorList>
    </citation>
    <scope>NUCLEOTIDE SEQUENCE [LARGE SCALE GENOMIC DNA]</scope>
    <source>
        <strain evidence="6 7">BP6252</strain>
    </source>
</reference>
<evidence type="ECO:0000313" key="6">
    <source>
        <dbReference type="EMBL" id="RDW72880.1"/>
    </source>
</evidence>
<dbReference type="InterPro" id="IPR011701">
    <property type="entry name" value="MFS"/>
</dbReference>
<feature type="transmembrane region" description="Helical" evidence="5">
    <location>
        <begin position="356"/>
        <end position="379"/>
    </location>
</feature>
<name>A0A3D8RFZ7_9HELO</name>
<feature type="transmembrane region" description="Helical" evidence="5">
    <location>
        <begin position="425"/>
        <end position="449"/>
    </location>
</feature>
<dbReference type="OrthoDB" id="5215911at2759"/>
<evidence type="ECO:0000256" key="2">
    <source>
        <dbReference type="ARBA" id="ARBA00022692"/>
    </source>
</evidence>
<proteinExistence type="predicted"/>
<organism evidence="6 7">
    <name type="scientific">Coleophoma cylindrospora</name>
    <dbReference type="NCBI Taxonomy" id="1849047"/>
    <lineage>
        <taxon>Eukaryota</taxon>
        <taxon>Fungi</taxon>
        <taxon>Dikarya</taxon>
        <taxon>Ascomycota</taxon>
        <taxon>Pezizomycotina</taxon>
        <taxon>Leotiomycetes</taxon>
        <taxon>Helotiales</taxon>
        <taxon>Dermateaceae</taxon>
        <taxon>Coleophoma</taxon>
    </lineage>
</organism>
<comment type="subcellular location">
    <subcellularLocation>
        <location evidence="1">Membrane</location>
        <topology evidence="1">Multi-pass membrane protein</topology>
    </subcellularLocation>
</comment>
<feature type="transmembrane region" description="Helical" evidence="5">
    <location>
        <begin position="103"/>
        <end position="120"/>
    </location>
</feature>
<keyword evidence="4 5" id="KW-0472">Membrane</keyword>
<dbReference type="Proteomes" id="UP000256645">
    <property type="component" value="Unassembled WGS sequence"/>
</dbReference>
<dbReference type="Gene3D" id="1.20.1250.20">
    <property type="entry name" value="MFS general substrate transporter like domains"/>
    <property type="match status" value="1"/>
</dbReference>
<comment type="caution">
    <text evidence="6">The sequence shown here is derived from an EMBL/GenBank/DDBJ whole genome shotgun (WGS) entry which is preliminary data.</text>
</comment>
<evidence type="ECO:0008006" key="8">
    <source>
        <dbReference type="Google" id="ProtNLM"/>
    </source>
</evidence>
<keyword evidence="2 5" id="KW-0812">Transmembrane</keyword>
<dbReference type="AlphaFoldDB" id="A0A3D8RFZ7"/>
<dbReference type="GO" id="GO:0005886">
    <property type="term" value="C:plasma membrane"/>
    <property type="evidence" value="ECO:0007669"/>
    <property type="project" value="TreeGrafter"/>
</dbReference>
<keyword evidence="7" id="KW-1185">Reference proteome</keyword>
<protein>
    <recommendedName>
        <fullName evidence="8">Major facilitator superfamily (MFS) profile domain-containing protein</fullName>
    </recommendedName>
</protein>
<dbReference type="Pfam" id="PF07690">
    <property type="entry name" value="MFS_1"/>
    <property type="match status" value="1"/>
</dbReference>
<dbReference type="PANTHER" id="PTHR23502">
    <property type="entry name" value="MAJOR FACILITATOR SUPERFAMILY"/>
    <property type="match status" value="1"/>
</dbReference>
<dbReference type="STRING" id="1849047.A0A3D8RFZ7"/>
<evidence type="ECO:0000256" key="5">
    <source>
        <dbReference type="SAM" id="Phobius"/>
    </source>
</evidence>
<keyword evidence="3 5" id="KW-1133">Transmembrane helix</keyword>
<feature type="transmembrane region" description="Helical" evidence="5">
    <location>
        <begin position="60"/>
        <end position="83"/>
    </location>
</feature>
<feature type="transmembrane region" description="Helical" evidence="5">
    <location>
        <begin position="312"/>
        <end position="336"/>
    </location>
</feature>
<dbReference type="InterPro" id="IPR036259">
    <property type="entry name" value="MFS_trans_sf"/>
</dbReference>
<dbReference type="EMBL" id="PDLM01000007">
    <property type="protein sequence ID" value="RDW72880.1"/>
    <property type="molecule type" value="Genomic_DNA"/>
</dbReference>
<dbReference type="GO" id="GO:0022857">
    <property type="term" value="F:transmembrane transporter activity"/>
    <property type="evidence" value="ECO:0007669"/>
    <property type="project" value="InterPro"/>
</dbReference>
<feature type="transmembrane region" description="Helical" evidence="5">
    <location>
        <begin position="215"/>
        <end position="234"/>
    </location>
</feature>
<evidence type="ECO:0000313" key="7">
    <source>
        <dbReference type="Proteomes" id="UP000256645"/>
    </source>
</evidence>
<feature type="transmembrane region" description="Helical" evidence="5">
    <location>
        <begin position="400"/>
        <end position="419"/>
    </location>
</feature>
<evidence type="ECO:0000256" key="4">
    <source>
        <dbReference type="ARBA" id="ARBA00023136"/>
    </source>
</evidence>
<accession>A0A3D8RFZ7</accession>
<feature type="transmembrane region" description="Helical" evidence="5">
    <location>
        <begin position="185"/>
        <end position="203"/>
    </location>
</feature>
<evidence type="ECO:0000256" key="3">
    <source>
        <dbReference type="ARBA" id="ARBA00022989"/>
    </source>
</evidence>
<dbReference type="SUPFAM" id="SSF103473">
    <property type="entry name" value="MFS general substrate transporter"/>
    <property type="match status" value="1"/>
</dbReference>
<gene>
    <name evidence="6" type="ORF">BP6252_06787</name>
</gene>